<accession>A0A9N7VDA2</accession>
<organism evidence="2 3">
    <name type="scientific">Pleuronectes platessa</name>
    <name type="common">European plaice</name>
    <dbReference type="NCBI Taxonomy" id="8262"/>
    <lineage>
        <taxon>Eukaryota</taxon>
        <taxon>Metazoa</taxon>
        <taxon>Chordata</taxon>
        <taxon>Craniata</taxon>
        <taxon>Vertebrata</taxon>
        <taxon>Euteleostomi</taxon>
        <taxon>Actinopterygii</taxon>
        <taxon>Neopterygii</taxon>
        <taxon>Teleostei</taxon>
        <taxon>Neoteleostei</taxon>
        <taxon>Acanthomorphata</taxon>
        <taxon>Carangaria</taxon>
        <taxon>Pleuronectiformes</taxon>
        <taxon>Pleuronectoidei</taxon>
        <taxon>Pleuronectidae</taxon>
        <taxon>Pleuronectes</taxon>
    </lineage>
</organism>
<feature type="compositionally biased region" description="Basic residues" evidence="1">
    <location>
        <begin position="139"/>
        <end position="156"/>
    </location>
</feature>
<evidence type="ECO:0000256" key="1">
    <source>
        <dbReference type="SAM" id="MobiDB-lite"/>
    </source>
</evidence>
<proteinExistence type="predicted"/>
<sequence>MFWSVRGGLCRVQDSAVSCDVLGLKDGHSHPPTLSPWETVERRALLLCRGSSVYKVSRKEVKRTGGAVQVDRSRKQHLYEIYCLQIQMVEGLGGGEEGVVGTVQLCCLIWRLVYLNTVRALPSGKEGEREKERDAGEGRRKRGRRKRKRRRRRRKETRQGREKAKEKRREEGAVMKGVKERSAVKQA</sequence>
<comment type="caution">
    <text evidence="2">The sequence shown here is derived from an EMBL/GenBank/DDBJ whole genome shotgun (WGS) entry which is preliminary data.</text>
</comment>
<reference evidence="2" key="1">
    <citation type="submission" date="2020-03" db="EMBL/GenBank/DDBJ databases">
        <authorList>
            <person name="Weist P."/>
        </authorList>
    </citation>
    <scope>NUCLEOTIDE SEQUENCE</scope>
</reference>
<feature type="region of interest" description="Disordered" evidence="1">
    <location>
        <begin position="123"/>
        <end position="187"/>
    </location>
</feature>
<dbReference type="Proteomes" id="UP001153269">
    <property type="component" value="Unassembled WGS sequence"/>
</dbReference>
<gene>
    <name evidence="2" type="ORF">PLEPLA_LOCUS34156</name>
</gene>
<protein>
    <submittedName>
        <fullName evidence="2">Uncharacterized protein</fullName>
    </submittedName>
</protein>
<dbReference type="EMBL" id="CADEAL010003915">
    <property type="protein sequence ID" value="CAB1446430.1"/>
    <property type="molecule type" value="Genomic_DNA"/>
</dbReference>
<keyword evidence="3" id="KW-1185">Reference proteome</keyword>
<feature type="compositionally biased region" description="Basic and acidic residues" evidence="1">
    <location>
        <begin position="125"/>
        <end position="138"/>
    </location>
</feature>
<evidence type="ECO:0000313" key="3">
    <source>
        <dbReference type="Proteomes" id="UP001153269"/>
    </source>
</evidence>
<name>A0A9N7VDA2_PLEPL</name>
<feature type="compositionally biased region" description="Basic and acidic residues" evidence="1">
    <location>
        <begin position="157"/>
        <end position="187"/>
    </location>
</feature>
<dbReference type="AlphaFoldDB" id="A0A9N7VDA2"/>
<evidence type="ECO:0000313" key="2">
    <source>
        <dbReference type="EMBL" id="CAB1446430.1"/>
    </source>
</evidence>